<dbReference type="GO" id="GO:0006979">
    <property type="term" value="P:response to oxidative stress"/>
    <property type="evidence" value="ECO:0007669"/>
    <property type="project" value="InterPro"/>
</dbReference>
<dbReference type="GO" id="GO:0020037">
    <property type="term" value="F:heme binding"/>
    <property type="evidence" value="ECO:0007669"/>
    <property type="project" value="InterPro"/>
</dbReference>
<feature type="signal peptide" evidence="1">
    <location>
        <begin position="1"/>
        <end position="21"/>
    </location>
</feature>
<proteinExistence type="predicted"/>
<dbReference type="SUPFAM" id="SSF56634">
    <property type="entry name" value="Heme-dependent catalase-like"/>
    <property type="match status" value="2"/>
</dbReference>
<organism evidence="2 3">
    <name type="scientific">Halobacteriovorax marinus</name>
    <dbReference type="NCBI Taxonomy" id="97084"/>
    <lineage>
        <taxon>Bacteria</taxon>
        <taxon>Pseudomonadati</taxon>
        <taxon>Bdellovibrionota</taxon>
        <taxon>Bacteriovoracia</taxon>
        <taxon>Bacteriovoracales</taxon>
        <taxon>Halobacteriovoraceae</taxon>
        <taxon>Halobacteriovorax</taxon>
    </lineage>
</organism>
<dbReference type="Gene3D" id="2.40.180.10">
    <property type="entry name" value="Catalase core domain"/>
    <property type="match status" value="1"/>
</dbReference>
<dbReference type="PROSITE" id="PS51402">
    <property type="entry name" value="CATALASE_3"/>
    <property type="match status" value="1"/>
</dbReference>
<dbReference type="InterPro" id="IPR018028">
    <property type="entry name" value="Catalase"/>
</dbReference>
<accession>A0A1Y5F5D5</accession>
<gene>
    <name evidence="2" type="ORF">A9Q84_15345</name>
</gene>
<keyword evidence="1" id="KW-0732">Signal</keyword>
<evidence type="ECO:0000256" key="1">
    <source>
        <dbReference type="SAM" id="SignalP"/>
    </source>
</evidence>
<dbReference type="GO" id="GO:0004096">
    <property type="term" value="F:catalase activity"/>
    <property type="evidence" value="ECO:0007669"/>
    <property type="project" value="InterPro"/>
</dbReference>
<comment type="caution">
    <text evidence="2">The sequence shown here is derived from an EMBL/GenBank/DDBJ whole genome shotgun (WGS) entry which is preliminary data.</text>
</comment>
<name>A0A1Y5F5D5_9BACT</name>
<dbReference type="InterPro" id="IPR020835">
    <property type="entry name" value="Catalase_sf"/>
</dbReference>
<sequence>MNKKIKSTVLIGLLSIASISAYTYSQNGLDSNLHINLDTRLERISSEESLFSMTAETIASFVIKQKEARRKMRDAFYGLSRTFTRDSVLNEYKRVLKDIPNNGNYATRDVHRKTHGCFKANFLVDQNLRENINNEIDKSIIERHADSTENRNPLPERIEQGSDLGVFQPGKQYKALVRLSNGNPRNRHDKFPDARGFAVKLLPENIDLENGNALDLNKNTVLDILSINFPTFFVNSAIKYKTINKLFLNSALDNRGVLSSMALEGASVFLPRWLRGAGMTKLEQTLALKVNGSIIQNPLFENYFSMVPSRLGIKKSARAVKYTWEPIACDGSKLSQSELQRGKPEWSNNHNYAYPVQGPFLRAKVPASKYENPYYLREKAKSTLVAGKFCYQLYFQMYRDQKSTNIEDSKDIWISSEEERKDWLKNVASEVGDSNYTNSIKNKKLAPRIKAAILTLDQVESDHETANSKFCEDLSFNPWHGNTQLHKPLGQISRMKQKVYNLVRRTRHQLNGIDSKSLENQRTSY</sequence>
<evidence type="ECO:0000313" key="2">
    <source>
        <dbReference type="EMBL" id="OUR95872.1"/>
    </source>
</evidence>
<dbReference type="EMBL" id="MAAO01000007">
    <property type="protein sequence ID" value="OUR95872.1"/>
    <property type="molecule type" value="Genomic_DNA"/>
</dbReference>
<evidence type="ECO:0000313" key="3">
    <source>
        <dbReference type="Proteomes" id="UP000196531"/>
    </source>
</evidence>
<dbReference type="Proteomes" id="UP000196531">
    <property type="component" value="Unassembled WGS sequence"/>
</dbReference>
<reference evidence="3" key="1">
    <citation type="journal article" date="2017" name="Proc. Natl. Acad. Sci. U.S.A.">
        <title>Simulation of Deepwater Horizon oil plume reveals substrate specialization within a complex community of hydrocarbon-degraders.</title>
        <authorList>
            <person name="Hu P."/>
            <person name="Dubinsky E.A."/>
            <person name="Probst A.J."/>
            <person name="Wang J."/>
            <person name="Sieber C.M.K."/>
            <person name="Tom L.M."/>
            <person name="Gardinali P."/>
            <person name="Banfield J.F."/>
            <person name="Atlas R.M."/>
            <person name="Andersen G.L."/>
        </authorList>
    </citation>
    <scope>NUCLEOTIDE SEQUENCE [LARGE SCALE GENOMIC DNA]</scope>
</reference>
<feature type="chain" id="PRO_5012599284" evidence="1">
    <location>
        <begin position="22"/>
        <end position="525"/>
    </location>
</feature>
<protein>
    <submittedName>
        <fullName evidence="2">Uncharacterized protein</fullName>
    </submittedName>
</protein>
<dbReference type="AlphaFoldDB" id="A0A1Y5F5D5"/>